<keyword evidence="11 16" id="KW-0694">RNA-binding</keyword>
<feature type="binding site" evidence="15">
    <location>
        <position position="472"/>
    </location>
    <ligand>
        <name>Mg(2+)</name>
        <dbReference type="ChEBI" id="CHEBI:18420"/>
        <note>shared with alpha subunit</note>
    </ligand>
</feature>
<evidence type="ECO:0000259" key="19">
    <source>
        <dbReference type="PROSITE" id="PS51483"/>
    </source>
</evidence>
<dbReference type="SUPFAM" id="SSF46955">
    <property type="entry name" value="Putative DNA-binding domain"/>
    <property type="match status" value="1"/>
</dbReference>
<dbReference type="InterPro" id="IPR005121">
    <property type="entry name" value="Fdx_antiC-bd"/>
</dbReference>
<feature type="domain" description="TRNA-binding" evidence="17">
    <location>
        <begin position="39"/>
        <end position="154"/>
    </location>
</feature>
<dbReference type="PROSITE" id="PS51483">
    <property type="entry name" value="B5"/>
    <property type="match status" value="1"/>
</dbReference>
<keyword evidence="13 15" id="KW-0030">Aminoacyl-tRNA synthetase</keyword>
<comment type="cofactor">
    <cofactor evidence="15">
        <name>Mg(2+)</name>
        <dbReference type="ChEBI" id="CHEBI:18420"/>
    </cofactor>
    <text evidence="15">Binds 2 magnesium ions per tetramer.</text>
</comment>
<dbReference type="CDD" id="cd00769">
    <property type="entry name" value="PheRS_beta_core"/>
    <property type="match status" value="1"/>
</dbReference>
<dbReference type="PANTHER" id="PTHR10947:SF0">
    <property type="entry name" value="PHENYLALANINE--TRNA LIGASE BETA SUBUNIT"/>
    <property type="match status" value="1"/>
</dbReference>
<accession>A0A4P9C4R1</accession>
<keyword evidence="8 15" id="KW-0547">Nucleotide-binding</keyword>
<protein>
    <recommendedName>
        <fullName evidence="15">Phenylalanine--tRNA ligase beta subunit</fullName>
        <ecNumber evidence="15">6.1.1.20</ecNumber>
    </recommendedName>
    <alternativeName>
        <fullName evidence="15">Phenylalanyl-tRNA synthetase beta subunit</fullName>
        <shortName evidence="15">PheRS</shortName>
    </alternativeName>
</protein>
<keyword evidence="4 15" id="KW-0963">Cytoplasm</keyword>
<evidence type="ECO:0000256" key="10">
    <source>
        <dbReference type="ARBA" id="ARBA00022842"/>
    </source>
</evidence>
<evidence type="ECO:0000256" key="13">
    <source>
        <dbReference type="ARBA" id="ARBA00023146"/>
    </source>
</evidence>
<dbReference type="InterPro" id="IPR045864">
    <property type="entry name" value="aa-tRNA-synth_II/BPL/LPL"/>
</dbReference>
<evidence type="ECO:0000256" key="6">
    <source>
        <dbReference type="ARBA" id="ARBA00022598"/>
    </source>
</evidence>
<evidence type="ECO:0000256" key="5">
    <source>
        <dbReference type="ARBA" id="ARBA00022555"/>
    </source>
</evidence>
<evidence type="ECO:0000256" key="8">
    <source>
        <dbReference type="ARBA" id="ARBA00022741"/>
    </source>
</evidence>
<dbReference type="AlphaFoldDB" id="A0A4P9C4R1"/>
<dbReference type="SUPFAM" id="SSF54991">
    <property type="entry name" value="Anticodon-binding domain of PheRS"/>
    <property type="match status" value="1"/>
</dbReference>
<dbReference type="InterPro" id="IPR004532">
    <property type="entry name" value="Phe-tRNA-ligase_IIc_bsu_bact"/>
</dbReference>
<evidence type="ECO:0000256" key="12">
    <source>
        <dbReference type="ARBA" id="ARBA00022917"/>
    </source>
</evidence>
<dbReference type="InterPro" id="IPR041616">
    <property type="entry name" value="PheRS_beta_core"/>
</dbReference>
<dbReference type="GO" id="GO:0000049">
    <property type="term" value="F:tRNA binding"/>
    <property type="evidence" value="ECO:0007669"/>
    <property type="project" value="UniProtKB-UniRule"/>
</dbReference>
<comment type="subunit">
    <text evidence="3 15">Tetramer of two alpha and two beta subunits.</text>
</comment>
<keyword evidence="9 15" id="KW-0067">ATP-binding</keyword>
<dbReference type="PANTHER" id="PTHR10947">
    <property type="entry name" value="PHENYLALANYL-TRNA SYNTHETASE BETA CHAIN AND LEUCINE-RICH REPEAT-CONTAINING PROTEIN 47"/>
    <property type="match status" value="1"/>
</dbReference>
<comment type="catalytic activity">
    <reaction evidence="14 15">
        <text>tRNA(Phe) + L-phenylalanine + ATP = L-phenylalanyl-tRNA(Phe) + AMP + diphosphate + H(+)</text>
        <dbReference type="Rhea" id="RHEA:19413"/>
        <dbReference type="Rhea" id="RHEA-COMP:9668"/>
        <dbReference type="Rhea" id="RHEA-COMP:9699"/>
        <dbReference type="ChEBI" id="CHEBI:15378"/>
        <dbReference type="ChEBI" id="CHEBI:30616"/>
        <dbReference type="ChEBI" id="CHEBI:33019"/>
        <dbReference type="ChEBI" id="CHEBI:58095"/>
        <dbReference type="ChEBI" id="CHEBI:78442"/>
        <dbReference type="ChEBI" id="CHEBI:78531"/>
        <dbReference type="ChEBI" id="CHEBI:456215"/>
        <dbReference type="EC" id="6.1.1.20"/>
    </reaction>
</comment>
<dbReference type="CDD" id="cd02796">
    <property type="entry name" value="tRNA_bind_bactPheRS"/>
    <property type="match status" value="1"/>
</dbReference>
<evidence type="ECO:0000313" key="20">
    <source>
        <dbReference type="EMBL" id="QCT70418.1"/>
    </source>
</evidence>
<dbReference type="GO" id="GO:0006432">
    <property type="term" value="P:phenylalanyl-tRNA aminoacylation"/>
    <property type="evidence" value="ECO:0007669"/>
    <property type="project" value="UniProtKB-UniRule"/>
</dbReference>
<dbReference type="KEGG" id="emt:CPZ25_003485"/>
<dbReference type="Proteomes" id="UP000218387">
    <property type="component" value="Chromosome"/>
</dbReference>
<dbReference type="HAMAP" id="MF_00283">
    <property type="entry name" value="Phe_tRNA_synth_beta1"/>
    <property type="match status" value="1"/>
</dbReference>
<feature type="domain" description="FDX-ACB" evidence="18">
    <location>
        <begin position="700"/>
        <end position="793"/>
    </location>
</feature>
<evidence type="ECO:0000256" key="9">
    <source>
        <dbReference type="ARBA" id="ARBA00022840"/>
    </source>
</evidence>
<dbReference type="SUPFAM" id="SSF55681">
    <property type="entry name" value="Class II aaRS and biotin synthetases"/>
    <property type="match status" value="1"/>
</dbReference>
<comment type="subcellular location">
    <subcellularLocation>
        <location evidence="1 15">Cytoplasm</location>
    </subcellularLocation>
</comment>
<evidence type="ECO:0000256" key="11">
    <source>
        <dbReference type="ARBA" id="ARBA00022884"/>
    </source>
</evidence>
<keyword evidence="12 15" id="KW-0648">Protein biosynthesis</keyword>
<dbReference type="PROSITE" id="PS50886">
    <property type="entry name" value="TRBD"/>
    <property type="match status" value="1"/>
</dbReference>
<dbReference type="Gene3D" id="2.40.50.140">
    <property type="entry name" value="Nucleic acid-binding proteins"/>
    <property type="match status" value="1"/>
</dbReference>
<evidence type="ECO:0000256" key="3">
    <source>
        <dbReference type="ARBA" id="ARBA00011209"/>
    </source>
</evidence>
<dbReference type="Pfam" id="PF03483">
    <property type="entry name" value="B3_4"/>
    <property type="match status" value="1"/>
</dbReference>
<dbReference type="SMART" id="SM00896">
    <property type="entry name" value="FDX-ACB"/>
    <property type="match status" value="1"/>
</dbReference>
<dbReference type="Pfam" id="PF01588">
    <property type="entry name" value="tRNA_bind"/>
    <property type="match status" value="1"/>
</dbReference>
<evidence type="ECO:0000256" key="15">
    <source>
        <dbReference type="HAMAP-Rule" id="MF_00283"/>
    </source>
</evidence>
<dbReference type="Gene3D" id="3.30.56.10">
    <property type="match status" value="2"/>
</dbReference>
<keyword evidence="21" id="KW-1185">Reference proteome</keyword>
<dbReference type="SUPFAM" id="SSF50249">
    <property type="entry name" value="Nucleic acid-binding proteins"/>
    <property type="match status" value="1"/>
</dbReference>
<dbReference type="GO" id="GO:0005524">
    <property type="term" value="F:ATP binding"/>
    <property type="evidence" value="ECO:0007669"/>
    <property type="project" value="UniProtKB-UniRule"/>
</dbReference>
<dbReference type="GO" id="GO:0140096">
    <property type="term" value="F:catalytic activity, acting on a protein"/>
    <property type="evidence" value="ECO:0007669"/>
    <property type="project" value="UniProtKB-ARBA"/>
</dbReference>
<proteinExistence type="inferred from homology"/>
<dbReference type="Pfam" id="PF03147">
    <property type="entry name" value="FDX-ACB"/>
    <property type="match status" value="1"/>
</dbReference>
<evidence type="ECO:0000256" key="4">
    <source>
        <dbReference type="ARBA" id="ARBA00022490"/>
    </source>
</evidence>
<dbReference type="InterPro" id="IPR005146">
    <property type="entry name" value="B3/B4_tRNA-bd"/>
</dbReference>
<evidence type="ECO:0000256" key="16">
    <source>
        <dbReference type="PROSITE-ProRule" id="PRU00209"/>
    </source>
</evidence>
<dbReference type="FunFam" id="3.30.70.380:FF:000001">
    <property type="entry name" value="Phenylalanine--tRNA ligase beta subunit"/>
    <property type="match status" value="1"/>
</dbReference>
<dbReference type="Gene3D" id="3.30.930.10">
    <property type="entry name" value="Bira Bifunctional Protein, Domain 2"/>
    <property type="match status" value="1"/>
</dbReference>
<dbReference type="Pfam" id="PF17759">
    <property type="entry name" value="tRNA_synthFbeta"/>
    <property type="match status" value="1"/>
</dbReference>
<gene>
    <name evidence="15" type="primary">pheT</name>
    <name evidence="20" type="ORF">CPZ25_003485</name>
</gene>
<dbReference type="Gene3D" id="3.50.40.10">
    <property type="entry name" value="Phenylalanyl-trna Synthetase, Chain B, domain 3"/>
    <property type="match status" value="1"/>
</dbReference>
<keyword evidence="10 15" id="KW-0460">Magnesium</keyword>
<evidence type="ECO:0000256" key="7">
    <source>
        <dbReference type="ARBA" id="ARBA00022723"/>
    </source>
</evidence>
<dbReference type="InterPro" id="IPR012340">
    <property type="entry name" value="NA-bd_OB-fold"/>
</dbReference>
<dbReference type="GO" id="GO:0009328">
    <property type="term" value="C:phenylalanine-tRNA ligase complex"/>
    <property type="evidence" value="ECO:0007669"/>
    <property type="project" value="TreeGrafter"/>
</dbReference>
<dbReference type="InterPro" id="IPR045060">
    <property type="entry name" value="Phe-tRNA-ligase_IIc_bsu"/>
</dbReference>
<name>A0A4P9C4R1_EUBML</name>
<keyword evidence="6 15" id="KW-0436">Ligase</keyword>
<dbReference type="SUPFAM" id="SSF56037">
    <property type="entry name" value="PheT/TilS domain"/>
    <property type="match status" value="1"/>
</dbReference>
<dbReference type="Gene3D" id="3.30.70.380">
    <property type="entry name" value="Ferrodoxin-fold anticodon-binding domain"/>
    <property type="match status" value="1"/>
</dbReference>
<dbReference type="GO" id="GO:0016740">
    <property type="term" value="F:transferase activity"/>
    <property type="evidence" value="ECO:0007669"/>
    <property type="project" value="UniProtKB-ARBA"/>
</dbReference>
<dbReference type="InterPro" id="IPR005147">
    <property type="entry name" value="tRNA_synthase_B5-dom"/>
</dbReference>
<comment type="similarity">
    <text evidence="2 15">Belongs to the phenylalanyl-tRNA synthetase beta subunit family. Type 1 subfamily.</text>
</comment>
<dbReference type="InterPro" id="IPR020825">
    <property type="entry name" value="Phe-tRNA_synthase-like_B3/B4"/>
</dbReference>
<evidence type="ECO:0000259" key="17">
    <source>
        <dbReference type="PROSITE" id="PS50886"/>
    </source>
</evidence>
<dbReference type="PROSITE" id="PS51447">
    <property type="entry name" value="FDX_ACB"/>
    <property type="match status" value="1"/>
</dbReference>
<keyword evidence="5 16" id="KW-0820">tRNA-binding</keyword>
<dbReference type="EC" id="6.1.1.20" evidence="15"/>
<evidence type="ECO:0000313" key="21">
    <source>
        <dbReference type="Proteomes" id="UP000218387"/>
    </source>
</evidence>
<keyword evidence="7 15" id="KW-0479">Metal-binding</keyword>
<dbReference type="Pfam" id="PF03484">
    <property type="entry name" value="B5"/>
    <property type="match status" value="1"/>
</dbReference>
<evidence type="ECO:0000259" key="18">
    <source>
        <dbReference type="PROSITE" id="PS51447"/>
    </source>
</evidence>
<feature type="binding site" evidence="15">
    <location>
        <position position="462"/>
    </location>
    <ligand>
        <name>Mg(2+)</name>
        <dbReference type="ChEBI" id="CHEBI:18420"/>
        <note>shared with alpha subunit</note>
    </ligand>
</feature>
<dbReference type="InterPro" id="IPR009061">
    <property type="entry name" value="DNA-bd_dom_put_sf"/>
</dbReference>
<dbReference type="SMART" id="SM00873">
    <property type="entry name" value="B3_4"/>
    <property type="match status" value="1"/>
</dbReference>
<dbReference type="InterPro" id="IPR002547">
    <property type="entry name" value="tRNA-bd_dom"/>
</dbReference>
<dbReference type="SMART" id="SM00874">
    <property type="entry name" value="B5"/>
    <property type="match status" value="1"/>
</dbReference>
<dbReference type="InterPro" id="IPR033714">
    <property type="entry name" value="tRNA_bind_bactPheRS"/>
</dbReference>
<dbReference type="GO" id="GO:0004826">
    <property type="term" value="F:phenylalanine-tRNA ligase activity"/>
    <property type="evidence" value="ECO:0007669"/>
    <property type="project" value="UniProtKB-UniRule"/>
</dbReference>
<dbReference type="RefSeq" id="WP_096919869.1">
    <property type="nucleotide sequence ID" value="NZ_CP029487.1"/>
</dbReference>
<dbReference type="InterPro" id="IPR036690">
    <property type="entry name" value="Fdx_antiC-bd_sf"/>
</dbReference>
<organism evidence="20 21">
    <name type="scientific">Eubacterium maltosivorans</name>
    <dbReference type="NCBI Taxonomy" id="2041044"/>
    <lineage>
        <taxon>Bacteria</taxon>
        <taxon>Bacillati</taxon>
        <taxon>Bacillota</taxon>
        <taxon>Clostridia</taxon>
        <taxon>Eubacteriales</taxon>
        <taxon>Eubacteriaceae</taxon>
        <taxon>Eubacterium</taxon>
    </lineage>
</organism>
<dbReference type="FunFam" id="3.30.56.10:FF:000002">
    <property type="entry name" value="Phenylalanine--tRNA ligase beta subunit"/>
    <property type="match status" value="1"/>
</dbReference>
<feature type="binding site" evidence="15">
    <location>
        <position position="471"/>
    </location>
    <ligand>
        <name>Mg(2+)</name>
        <dbReference type="ChEBI" id="CHEBI:18420"/>
        <note>shared with alpha subunit</note>
    </ligand>
</feature>
<feature type="domain" description="B5" evidence="19">
    <location>
        <begin position="408"/>
        <end position="484"/>
    </location>
</feature>
<feature type="binding site" evidence="15">
    <location>
        <position position="468"/>
    </location>
    <ligand>
        <name>Mg(2+)</name>
        <dbReference type="ChEBI" id="CHEBI:18420"/>
        <note>shared with alpha subunit</note>
    </ligand>
</feature>
<dbReference type="EMBL" id="CP029487">
    <property type="protein sequence ID" value="QCT70418.1"/>
    <property type="molecule type" value="Genomic_DNA"/>
</dbReference>
<dbReference type="GO" id="GO:0000287">
    <property type="term" value="F:magnesium ion binding"/>
    <property type="evidence" value="ECO:0007669"/>
    <property type="project" value="UniProtKB-UniRule"/>
</dbReference>
<evidence type="ECO:0000256" key="1">
    <source>
        <dbReference type="ARBA" id="ARBA00004496"/>
    </source>
</evidence>
<reference evidence="20 21" key="1">
    <citation type="submission" date="2018-05" db="EMBL/GenBank/DDBJ databases">
        <title>Genome comparison of Eubacterium sp.</title>
        <authorList>
            <person name="Feng Y."/>
            <person name="Sanchez-Andrea I."/>
            <person name="Stams A.J.M."/>
            <person name="De Vos W.M."/>
        </authorList>
    </citation>
    <scope>NUCLEOTIDE SEQUENCE [LARGE SCALE GENOMIC DNA]</scope>
    <source>
        <strain evidence="20 21">YI</strain>
    </source>
</reference>
<sequence length="794" mass="88606">MLVSLNWLKEYVKIEQDPKTFGDILTMSGTKVETIDPISDEVSGVITGKIVKIEKHPDADKLVVCQIDVAAASPLTIVTSATNVFEGAVVPVAVENSVVAGGHKMSRTDFRGIMSYGMMCSVEELGMNTDLFTPEIKNGIYILPENTELGVEVRDLLWIDDSIIEVELTANRGDCQSIYGIAREAAAALDEAVAPVKLYDKKETQNQIADYLSVKVETELCPRYVAKMFKVKKIEPSPLWMQLKLLNSGVRPINNIVDVTNYVMLELGQPLHAFDYKSLNSDEIVVKTGNKEKTVVTLDDKERDIDESMMMITNGKYPVAVAGIMGGANSEITENTEYVVLESACFDKTSIRLTSKKLGMRTEASGRYEKGIYPGLAETAALRATYLFDLIGACDVLEGMIDVYHKPEEPHEVAVNVDWINRFIGIDLSEDEIIRIFERLFLTVENKGKGNLVVKVPDYRQDLEIREDLAEEVARIYGYNRIPSTIMGGTTLVGGKTVKQKYQDMLQSLLVGAGYYQTLTTSFTSVNRINALNMDCGDELVPLINPLGEENSIMRNTLVGHQLEVVSLNHNRKNPQGRFFEFAQTYHKNPNKDELPIERKHLVISSYGNTDYFDIKGVVELLLDRSGIADYDFVLAGPDLYHPGRKAQIRVGDTLVGQIGEIHPLVVKNYDLPKRTYACELDFDVMAGLQQDATKFVEMPKYPGSSRDIALVLDEDVPASKIEATIKAHDTGIMENVELFDVYQGEQIEKGKKSLAYSILFRHPERTLTDDDINPVMDEILSDLKNGFNAQLRD</sequence>
<evidence type="ECO:0000256" key="2">
    <source>
        <dbReference type="ARBA" id="ARBA00008653"/>
    </source>
</evidence>
<evidence type="ECO:0000256" key="14">
    <source>
        <dbReference type="ARBA" id="ARBA00049255"/>
    </source>
</evidence>
<dbReference type="NCBIfam" id="TIGR00472">
    <property type="entry name" value="pheT_bact"/>
    <property type="match status" value="1"/>
</dbReference>